<keyword evidence="2" id="KW-0472">Membrane</keyword>
<organism evidence="3 4">
    <name type="scientific">Muntiacus muntjak</name>
    <name type="common">Barking deer</name>
    <name type="synonym">Indian muntjac</name>
    <dbReference type="NCBI Taxonomy" id="9888"/>
    <lineage>
        <taxon>Eukaryota</taxon>
        <taxon>Metazoa</taxon>
        <taxon>Chordata</taxon>
        <taxon>Craniata</taxon>
        <taxon>Vertebrata</taxon>
        <taxon>Euteleostomi</taxon>
        <taxon>Mammalia</taxon>
        <taxon>Eutheria</taxon>
        <taxon>Laurasiatheria</taxon>
        <taxon>Artiodactyla</taxon>
        <taxon>Ruminantia</taxon>
        <taxon>Pecora</taxon>
        <taxon>Cervidae</taxon>
        <taxon>Muntiacinae</taxon>
        <taxon>Muntiacus</taxon>
    </lineage>
</organism>
<dbReference type="GO" id="GO:0009966">
    <property type="term" value="P:regulation of signal transduction"/>
    <property type="evidence" value="ECO:0007669"/>
    <property type="project" value="TreeGrafter"/>
</dbReference>
<evidence type="ECO:0000256" key="1">
    <source>
        <dbReference type="ARBA" id="ARBA00004184"/>
    </source>
</evidence>
<name>A0A5N3W8X3_MUNMU</name>
<proteinExistence type="predicted"/>
<comment type="subcellular location">
    <subcellularLocation>
        <location evidence="1">Endomembrane system</location>
        <topology evidence="1">Peripheral membrane protein</topology>
    </subcellularLocation>
</comment>
<dbReference type="PANTHER" id="PTHR21630">
    <property type="entry name" value="VEPH-A/MELTED"/>
    <property type="match status" value="1"/>
</dbReference>
<dbReference type="InterPro" id="IPR039888">
    <property type="entry name" value="Melted-like"/>
</dbReference>
<dbReference type="GO" id="GO:0012505">
    <property type="term" value="C:endomembrane system"/>
    <property type="evidence" value="ECO:0007669"/>
    <property type="project" value="UniProtKB-SubCell"/>
</dbReference>
<keyword evidence="4" id="KW-1185">Reference proteome</keyword>
<sequence>INIKTKTKTICLQCRRPGSNPWCLHACLVASAVSDSLRPQGLLHILNKGFTQTHVHRVSDAVHHQLPEFTQTHVHRVRDSQESSPTPQFKSINSLVLSFLHTRSCLPFLVSQLASMEHSFHHILLMEIKSITDTFSSILGPQSRDIFRMSNNFTAISTLLTRQLETTKARNDRSKSLALHAVLTNPLSAEDGEAVKSRDTPASISLSEIDPLGQGHERSLFKVDTDGSQLVNSSVSHQSIIHVASENLPEAVKKNYQEEIPETTTSPVEYRDKLYLHLKENFSKVKAYAVEMVKKIPVPDQCTIEDLDDSPCTLVGHDIFSQVTALTEKSQAAPRLESSTANPSFLLNFFFLFIFSTKNDLELRMYFFKLVFWIHSCFCNFLELPYFDQQKHHFHTVQPNTSVIKHTERSAVLFLHDIDHSGDRQWCK</sequence>
<dbReference type="GO" id="GO:0005886">
    <property type="term" value="C:plasma membrane"/>
    <property type="evidence" value="ECO:0007669"/>
    <property type="project" value="TreeGrafter"/>
</dbReference>
<accession>A0A5N3W8X3</accession>
<evidence type="ECO:0000313" key="4">
    <source>
        <dbReference type="Proteomes" id="UP000326458"/>
    </source>
</evidence>
<evidence type="ECO:0000313" key="3">
    <source>
        <dbReference type="EMBL" id="KAB0356806.1"/>
    </source>
</evidence>
<feature type="non-terminal residue" evidence="3">
    <location>
        <position position="1"/>
    </location>
</feature>
<reference evidence="3 4" key="1">
    <citation type="submission" date="2019-06" db="EMBL/GenBank/DDBJ databases">
        <title>Discovery of a novel chromosome fission-fusion reversal in muntjac.</title>
        <authorList>
            <person name="Mudd A.B."/>
            <person name="Bredeson J.V."/>
            <person name="Baum R."/>
            <person name="Hockemeyer D."/>
            <person name="Rokhsar D.S."/>
        </authorList>
    </citation>
    <scope>NUCLEOTIDE SEQUENCE [LARGE SCALE GENOMIC DNA]</scope>
    <source>
        <strain evidence="3">UTSW_UCB_Mm</strain>
        <tissue evidence="3">Fibroblast cell line</tissue>
    </source>
</reference>
<gene>
    <name evidence="3" type="ORF">FD754_000962</name>
</gene>
<dbReference type="Proteomes" id="UP000326458">
    <property type="component" value="Unassembled WGS sequence"/>
</dbReference>
<protein>
    <submittedName>
        <fullName evidence="3">Uncharacterized protein</fullName>
    </submittedName>
</protein>
<dbReference type="AlphaFoldDB" id="A0A5N3W8X3"/>
<dbReference type="GO" id="GO:0010314">
    <property type="term" value="F:phosphatidylinositol-5-phosphate binding"/>
    <property type="evidence" value="ECO:0007669"/>
    <property type="project" value="TreeGrafter"/>
</dbReference>
<comment type="caution">
    <text evidence="3">The sequence shown here is derived from an EMBL/GenBank/DDBJ whole genome shotgun (WGS) entry which is preliminary data.</text>
</comment>
<dbReference type="PANTHER" id="PTHR21630:SF10">
    <property type="entry name" value="VENTRICULAR ZONE-EXPRESSED PH DOMAIN-CONTAINING PROTEIN HOMOLOG 1"/>
    <property type="match status" value="1"/>
</dbReference>
<dbReference type="EMBL" id="VCEA01000001">
    <property type="protein sequence ID" value="KAB0356806.1"/>
    <property type="molecule type" value="Genomic_DNA"/>
</dbReference>
<evidence type="ECO:0000256" key="2">
    <source>
        <dbReference type="ARBA" id="ARBA00023136"/>
    </source>
</evidence>